<evidence type="ECO:0000313" key="3">
    <source>
        <dbReference type="Proteomes" id="UP000270678"/>
    </source>
</evidence>
<dbReference type="InterPro" id="IPR008030">
    <property type="entry name" value="NmrA-like"/>
</dbReference>
<dbReference type="InterPro" id="IPR052718">
    <property type="entry name" value="NmrA-type_oxidoreductase"/>
</dbReference>
<gene>
    <name evidence="2" type="ORF">EI981_03205</name>
</gene>
<dbReference type="EMBL" id="CP034346">
    <property type="protein sequence ID" value="AZS13579.1"/>
    <property type="molecule type" value="Genomic_DNA"/>
</dbReference>
<dbReference type="PANTHER" id="PTHR47129:SF1">
    <property type="entry name" value="NMRA-LIKE DOMAIN-CONTAINING PROTEIN"/>
    <property type="match status" value="1"/>
</dbReference>
<reference evidence="3" key="1">
    <citation type="submission" date="2018-12" db="EMBL/GenBank/DDBJ databases">
        <title>Complete genome sequence of Paenibacillus sp. MBLB1234.</title>
        <authorList>
            <person name="Nam Y.-D."/>
            <person name="Kang J."/>
            <person name="Chung W.-H."/>
            <person name="Park Y.S."/>
        </authorList>
    </citation>
    <scope>NUCLEOTIDE SEQUENCE [LARGE SCALE GENOMIC DNA]</scope>
    <source>
        <strain evidence="3">MBLB1234</strain>
    </source>
</reference>
<dbReference type="Gene3D" id="3.40.50.720">
    <property type="entry name" value="NAD(P)-binding Rossmann-like Domain"/>
    <property type="match status" value="1"/>
</dbReference>
<protein>
    <submittedName>
        <fullName evidence="2">SDR family oxidoreductase</fullName>
    </submittedName>
</protein>
<dbReference type="SUPFAM" id="SSF51735">
    <property type="entry name" value="NAD(P)-binding Rossmann-fold domains"/>
    <property type="match status" value="1"/>
</dbReference>
<dbReference type="CDD" id="cd05269">
    <property type="entry name" value="TMR_SDR_a"/>
    <property type="match status" value="1"/>
</dbReference>
<dbReference type="AlphaFoldDB" id="A0A3S9UTB5"/>
<evidence type="ECO:0000313" key="2">
    <source>
        <dbReference type="EMBL" id="AZS13579.1"/>
    </source>
</evidence>
<feature type="domain" description="NmrA-like" evidence="1">
    <location>
        <begin position="2"/>
        <end position="252"/>
    </location>
</feature>
<accession>A0A3S9UTB5</accession>
<dbReference type="KEGG" id="plut:EI981_03205"/>
<name>A0A3S9UTB5_9BACL</name>
<proteinExistence type="predicted"/>
<dbReference type="Pfam" id="PF05368">
    <property type="entry name" value="NmrA"/>
    <property type="match status" value="1"/>
</dbReference>
<dbReference type="Gene3D" id="3.90.25.10">
    <property type="entry name" value="UDP-galactose 4-epimerase, domain 1"/>
    <property type="match status" value="1"/>
</dbReference>
<dbReference type="PANTHER" id="PTHR47129">
    <property type="entry name" value="QUINONE OXIDOREDUCTASE 2"/>
    <property type="match status" value="1"/>
</dbReference>
<organism evidence="2 3">
    <name type="scientific">Paenibacillus lutimineralis</name>
    <dbReference type="NCBI Taxonomy" id="2707005"/>
    <lineage>
        <taxon>Bacteria</taxon>
        <taxon>Bacillati</taxon>
        <taxon>Bacillota</taxon>
        <taxon>Bacilli</taxon>
        <taxon>Bacillales</taxon>
        <taxon>Paenibacillaceae</taxon>
        <taxon>Paenibacillus</taxon>
    </lineage>
</organism>
<dbReference type="Proteomes" id="UP000270678">
    <property type="component" value="Chromosome"/>
</dbReference>
<dbReference type="RefSeq" id="WP_126995388.1">
    <property type="nucleotide sequence ID" value="NZ_CP034346.1"/>
</dbReference>
<keyword evidence="3" id="KW-1185">Reference proteome</keyword>
<evidence type="ECO:0000259" key="1">
    <source>
        <dbReference type="Pfam" id="PF05368"/>
    </source>
</evidence>
<sequence length="291" mass="31412">MSKIAITGVTGQLGEMTARHLLELNVSAGDIIAVVRNLEKAKPLADLGLQIRYGDYEDEASMLAAFENVDKLLFISSPSLDNTHRIAQHARVVEAARDAKVGHIAYTSLAFPEKSALGLENLHLATEYAIRTTGIPYTFLRNGFYMDILVNPSLHGVIKSGEFVSASAGAKVNYVTRNDLALAAAIVLTGSGHECQTYELAHPHPFTYDEFVQILSEVSGKPVKHADLSSEQAYERLVATGIPEAAAAFMTQAIYPAIAAGQFSFASEDLVKLIGNRFTSVKAALEQFLGK</sequence>
<dbReference type="InterPro" id="IPR036291">
    <property type="entry name" value="NAD(P)-bd_dom_sf"/>
</dbReference>
<dbReference type="OrthoDB" id="152510at2"/>